<feature type="transmembrane region" description="Helical" evidence="2">
    <location>
        <begin position="622"/>
        <end position="643"/>
    </location>
</feature>
<keyword evidence="2" id="KW-0472">Membrane</keyword>
<proteinExistence type="predicted"/>
<feature type="transmembrane region" description="Helical" evidence="2">
    <location>
        <begin position="99"/>
        <end position="123"/>
    </location>
</feature>
<evidence type="ECO:0000259" key="3">
    <source>
        <dbReference type="SMART" id="SM00460"/>
    </source>
</evidence>
<comment type="caution">
    <text evidence="4">The sequence shown here is derived from an EMBL/GenBank/DDBJ whole genome shotgun (WGS) entry which is preliminary data.</text>
</comment>
<dbReference type="SUPFAM" id="SSF54001">
    <property type="entry name" value="Cysteine proteinases"/>
    <property type="match status" value="1"/>
</dbReference>
<dbReference type="PANTHER" id="PTHR42736">
    <property type="entry name" value="PROTEIN-GLUTAMINE GAMMA-GLUTAMYLTRANSFERASE"/>
    <property type="match status" value="1"/>
</dbReference>
<organism evidence="4 5">
    <name type="scientific">Lacisediminihabitans changchengi</name>
    <dbReference type="NCBI Taxonomy" id="2787634"/>
    <lineage>
        <taxon>Bacteria</taxon>
        <taxon>Bacillati</taxon>
        <taxon>Actinomycetota</taxon>
        <taxon>Actinomycetes</taxon>
        <taxon>Micrococcales</taxon>
        <taxon>Microbacteriaceae</taxon>
        <taxon>Lacisediminihabitans</taxon>
    </lineage>
</organism>
<feature type="region of interest" description="Disordered" evidence="1">
    <location>
        <begin position="573"/>
        <end position="607"/>
    </location>
</feature>
<keyword evidence="5" id="KW-1185">Reference proteome</keyword>
<feature type="transmembrane region" description="Helical" evidence="2">
    <location>
        <begin position="143"/>
        <end position="169"/>
    </location>
</feature>
<feature type="transmembrane region" description="Helical" evidence="2">
    <location>
        <begin position="206"/>
        <end position="223"/>
    </location>
</feature>
<accession>A0A934SIH6</accession>
<evidence type="ECO:0000256" key="2">
    <source>
        <dbReference type="SAM" id="Phobius"/>
    </source>
</evidence>
<dbReference type="InterPro" id="IPR021878">
    <property type="entry name" value="TgpA_N"/>
</dbReference>
<dbReference type="Pfam" id="PF11992">
    <property type="entry name" value="TgpA_N"/>
    <property type="match status" value="1"/>
</dbReference>
<sequence length="763" mass="80487">MPRVDLLTPGAGGAGATTADPRRALGADRQRARWNGRKASSDWQVSLLLLALLIVVISGLHVILSGAAWAFQLSLVALLVLGVSALVRTFSRALWLPPVIAAAVFLGAMTAFFAQPTAILAAIPTPDTFGAFSALVSQANLSIAGQSLPAVADAGITFLLCFAVAGIALAADVLAILLRAPALAGVPVIVLLAVPSVVEPGATDPIVFVIATVLYLLLLRVGGPRRQGRLSLAMGAVAVVLALVVPAVLPQIDDSTTSQSAGFGTGVNPVLSLGDDLRRSSARDVLTYSTSSGNAHYLRLVSVGNFRGVNWEPDDFRLDRRNSVDAIDTAPGLRQDVPRKRDTTSVTIESLTSEWLPMPYPATKVTGLQGDWFWDSEGRAVSSPNRSVTGQQYQVSDLEVQPTPEQLLAAGTTVPAGLEQYLAVPANLPSLVTDTAREVVGTAPTNYEKALLLQAFFHDGDFEYSETAPVADGYDGTGAGVVARFLTEKAGYCIHFASAMAVMARVLGIPARISVGFLPGTQIADVNGRSTFQVDSHDLHAWPELYFEGIGWTRFEPTVSRGDLPSYADLSTPDVPIPSASDNPTPTSSASASASVAPTAAPEPSASARADGSAAAAESADVPWWIALVVLLLLVLLLAPAVIRQRERRRRARDLALGRAPVLVAWLEVLQSAEDLRRPISETMTPREAAAELGGGDAVERLVAALERERFSEFPVADGGAVDDMRAVIAVLRRGVPGRTRTLAVLFPPSVWSRMRGAVGLRD</sequence>
<feature type="compositionally biased region" description="Low complexity" evidence="1">
    <location>
        <begin position="578"/>
        <end position="607"/>
    </location>
</feature>
<dbReference type="Pfam" id="PF13559">
    <property type="entry name" value="DUF4129"/>
    <property type="match status" value="1"/>
</dbReference>
<dbReference type="InterPro" id="IPR002931">
    <property type="entry name" value="Transglutaminase-like"/>
</dbReference>
<evidence type="ECO:0000313" key="5">
    <source>
        <dbReference type="Proteomes" id="UP000636458"/>
    </source>
</evidence>
<keyword evidence="2" id="KW-1133">Transmembrane helix</keyword>
<feature type="transmembrane region" description="Helical" evidence="2">
    <location>
        <begin position="176"/>
        <end position="194"/>
    </location>
</feature>
<dbReference type="InterPro" id="IPR052901">
    <property type="entry name" value="Bact_TGase-like"/>
</dbReference>
<feature type="transmembrane region" description="Helical" evidence="2">
    <location>
        <begin position="69"/>
        <end position="87"/>
    </location>
</feature>
<feature type="domain" description="Transglutaminase-like" evidence="3">
    <location>
        <begin position="485"/>
        <end position="559"/>
    </location>
</feature>
<dbReference type="Proteomes" id="UP000636458">
    <property type="component" value="Unassembled WGS sequence"/>
</dbReference>
<dbReference type="Gene3D" id="3.10.620.30">
    <property type="match status" value="1"/>
</dbReference>
<dbReference type="SMART" id="SM00460">
    <property type="entry name" value="TGc"/>
    <property type="match status" value="1"/>
</dbReference>
<dbReference type="Pfam" id="PF01841">
    <property type="entry name" value="Transglut_core"/>
    <property type="match status" value="1"/>
</dbReference>
<evidence type="ECO:0000313" key="4">
    <source>
        <dbReference type="EMBL" id="MBK4346213.1"/>
    </source>
</evidence>
<protein>
    <submittedName>
        <fullName evidence="4">Transglutaminase domain-containing protein</fullName>
    </submittedName>
</protein>
<keyword evidence="2" id="KW-0812">Transmembrane</keyword>
<feature type="transmembrane region" description="Helical" evidence="2">
    <location>
        <begin position="230"/>
        <end position="249"/>
    </location>
</feature>
<dbReference type="InterPro" id="IPR025403">
    <property type="entry name" value="TgpA-like_C"/>
</dbReference>
<dbReference type="PANTHER" id="PTHR42736:SF1">
    <property type="entry name" value="PROTEIN-GLUTAMINE GAMMA-GLUTAMYLTRANSFERASE"/>
    <property type="match status" value="1"/>
</dbReference>
<evidence type="ECO:0000256" key="1">
    <source>
        <dbReference type="SAM" id="MobiDB-lite"/>
    </source>
</evidence>
<dbReference type="AlphaFoldDB" id="A0A934SIH6"/>
<dbReference type="EMBL" id="JAEPES010000001">
    <property type="protein sequence ID" value="MBK4346213.1"/>
    <property type="molecule type" value="Genomic_DNA"/>
</dbReference>
<gene>
    <name evidence="4" type="ORF">IV501_01065</name>
</gene>
<feature type="transmembrane region" description="Helical" evidence="2">
    <location>
        <begin position="43"/>
        <end position="63"/>
    </location>
</feature>
<dbReference type="RefSeq" id="WP_200554566.1">
    <property type="nucleotide sequence ID" value="NZ_JAEPES010000001.1"/>
</dbReference>
<name>A0A934SIH6_9MICO</name>
<dbReference type="InterPro" id="IPR038765">
    <property type="entry name" value="Papain-like_cys_pep_sf"/>
</dbReference>
<reference evidence="4" key="1">
    <citation type="submission" date="2021-01" db="EMBL/GenBank/DDBJ databases">
        <title>Lacisediminihabitans sp. nov. strain G11-30, isolated from Antarctic Soil.</title>
        <authorList>
            <person name="Li J."/>
        </authorList>
    </citation>
    <scope>NUCLEOTIDE SEQUENCE</scope>
    <source>
        <strain evidence="4">G11-30</strain>
    </source>
</reference>